<dbReference type="GO" id="GO:0005829">
    <property type="term" value="C:cytosol"/>
    <property type="evidence" value="ECO:0007669"/>
    <property type="project" value="TreeGrafter"/>
</dbReference>
<proteinExistence type="predicted"/>
<dbReference type="AlphaFoldDB" id="A0A0R3TGA3"/>
<dbReference type="WBParaSite" id="HNAJ_0000609401-mRNA-1">
    <property type="protein sequence ID" value="HNAJ_0000609401-mRNA-1"/>
    <property type="gene ID" value="HNAJ_0000609401"/>
</dbReference>
<dbReference type="STRING" id="102285.A0A0R3TGA3"/>
<dbReference type="PANTHER" id="PTHR22746:SF10">
    <property type="entry name" value="GUANINE NUCLEOTIDE EXCHANGE FACTOR SUBUNIT RIC1"/>
    <property type="match status" value="1"/>
</dbReference>
<accession>A0A0R3TGA3</accession>
<dbReference type="GO" id="GO:0006886">
    <property type="term" value="P:intracellular protein transport"/>
    <property type="evidence" value="ECO:0007669"/>
    <property type="project" value="InterPro"/>
</dbReference>
<dbReference type="GO" id="GO:0034066">
    <property type="term" value="C:Ric1-Rgp1 guanyl-nucleotide exchange factor complex"/>
    <property type="evidence" value="ECO:0007669"/>
    <property type="project" value="InterPro"/>
</dbReference>
<evidence type="ECO:0000313" key="1">
    <source>
        <dbReference type="WBParaSite" id="HNAJ_0000609401-mRNA-1"/>
    </source>
</evidence>
<dbReference type="InterPro" id="IPR040096">
    <property type="entry name" value="Ric1"/>
</dbReference>
<protein>
    <submittedName>
        <fullName evidence="1">RIC1 domain-containing protein</fullName>
    </submittedName>
</protein>
<organism evidence="1">
    <name type="scientific">Rodentolepis nana</name>
    <name type="common">Dwarf tapeworm</name>
    <name type="synonym">Hymenolepis nana</name>
    <dbReference type="NCBI Taxonomy" id="102285"/>
    <lineage>
        <taxon>Eukaryota</taxon>
        <taxon>Metazoa</taxon>
        <taxon>Spiralia</taxon>
        <taxon>Lophotrochozoa</taxon>
        <taxon>Platyhelminthes</taxon>
        <taxon>Cestoda</taxon>
        <taxon>Eucestoda</taxon>
        <taxon>Cyclophyllidea</taxon>
        <taxon>Hymenolepididae</taxon>
        <taxon>Rodentolepis</taxon>
    </lineage>
</organism>
<dbReference type="GO" id="GO:0000139">
    <property type="term" value="C:Golgi membrane"/>
    <property type="evidence" value="ECO:0007669"/>
    <property type="project" value="TreeGrafter"/>
</dbReference>
<dbReference type="PANTHER" id="PTHR22746">
    <property type="entry name" value="RAB6A-GEF COMPLEX PARTNER PROTEIN 1"/>
    <property type="match status" value="1"/>
</dbReference>
<reference evidence="1" key="1">
    <citation type="submission" date="2017-02" db="UniProtKB">
        <authorList>
            <consortium name="WormBaseParasite"/>
        </authorList>
    </citation>
    <scope>IDENTIFICATION</scope>
</reference>
<sequence length="252" mass="28592">LSWSPDGYCLAAAWSTHGLALWSVFGSLLYSTFLDQTEVTRFLAPLNFCWTLKGFRLWTISSFVDDPDRREREEYLNAFRERLLSSCNALPQTQRQIAKNVAKMRSDLHLDDSGDYENGSKISTNGKSTLEKNRNFLMVFHLAKSALAANPTVDNHLHLLMHTADSIYVTVRRFLHSRRNMLVVPLPPEYIRTNFPLKFAAINPEGSQVAVAGSRGFSLCVLSTLQWRLFGNITQALLFLKPLVTNTLRIPL</sequence>
<name>A0A0R3TGA3_RODNA</name>
<dbReference type="GO" id="GO:0042147">
    <property type="term" value="P:retrograde transport, endosome to Golgi"/>
    <property type="evidence" value="ECO:0007669"/>
    <property type="project" value="TreeGrafter"/>
</dbReference>